<proteinExistence type="predicted"/>
<name>A0A2I0VET6_9ASPA</name>
<evidence type="ECO:0000313" key="2">
    <source>
        <dbReference type="EMBL" id="PKU61920.1"/>
    </source>
</evidence>
<evidence type="ECO:0000313" key="3">
    <source>
        <dbReference type="Proteomes" id="UP000233837"/>
    </source>
</evidence>
<dbReference type="PANTHER" id="PTHR33130">
    <property type="entry name" value="PUTATIVE (DUF1639)-RELATED"/>
    <property type="match status" value="1"/>
</dbReference>
<dbReference type="PANTHER" id="PTHR33130:SF43">
    <property type="entry name" value="OS01G0688600 PROTEIN"/>
    <property type="match status" value="1"/>
</dbReference>
<keyword evidence="3" id="KW-1185">Reference proteome</keyword>
<reference evidence="2 3" key="2">
    <citation type="journal article" date="2017" name="Nature">
        <title>The Apostasia genome and the evolution of orchids.</title>
        <authorList>
            <person name="Zhang G.Q."/>
            <person name="Liu K.W."/>
            <person name="Li Z."/>
            <person name="Lohaus R."/>
            <person name="Hsiao Y.Y."/>
            <person name="Niu S.C."/>
            <person name="Wang J.Y."/>
            <person name="Lin Y.C."/>
            <person name="Xu Q."/>
            <person name="Chen L.J."/>
            <person name="Yoshida K."/>
            <person name="Fujiwara S."/>
            <person name="Wang Z.W."/>
            <person name="Zhang Y.Q."/>
            <person name="Mitsuda N."/>
            <person name="Wang M."/>
            <person name="Liu G.H."/>
            <person name="Pecoraro L."/>
            <person name="Huang H.X."/>
            <person name="Xiao X.J."/>
            <person name="Lin M."/>
            <person name="Wu X.Y."/>
            <person name="Wu W.L."/>
            <person name="Chen Y.Y."/>
            <person name="Chang S.B."/>
            <person name="Sakamoto S."/>
            <person name="Ohme-Takagi M."/>
            <person name="Yagi M."/>
            <person name="Zeng S.J."/>
            <person name="Shen C.Y."/>
            <person name="Yeh C.M."/>
            <person name="Luo Y.B."/>
            <person name="Tsai W.C."/>
            <person name="Van de Peer Y."/>
            <person name="Liu Z.J."/>
        </authorList>
    </citation>
    <scope>NUCLEOTIDE SEQUENCE [LARGE SCALE GENOMIC DNA]</scope>
    <source>
        <tissue evidence="2">The whole plant</tissue>
    </source>
</reference>
<dbReference type="Proteomes" id="UP000233837">
    <property type="component" value="Unassembled WGS sequence"/>
</dbReference>
<sequence length="224" mass="24885">MAAAAPQRGKSQSNLLHRDFSSPVLKSWGSQRHIRYDGVDGSGEGVAGEHRSALPSPARDCSRRFSRIGAPKIGYIDEDGGLAEFREKLMGHLREAADKMKLDVPTIKPASSIAVTEPEIIPSSSAAETSIPWNLRKRRAPPAKAADRNVRLRSEVEEKKEPKKFSISLSKEEIEEDIFALTGSRPRRRPKKRPRNVQRVLDALFPGLSLSDISITPELYRVPE</sequence>
<feature type="compositionally biased region" description="Basic and acidic residues" evidence="1">
    <location>
        <begin position="145"/>
        <end position="162"/>
    </location>
</feature>
<protein>
    <submittedName>
        <fullName evidence="2">Uncharacterized protein</fullName>
    </submittedName>
</protein>
<dbReference type="AlphaFoldDB" id="A0A2I0VET6"/>
<dbReference type="Pfam" id="PF07797">
    <property type="entry name" value="DUF1639"/>
    <property type="match status" value="1"/>
</dbReference>
<evidence type="ECO:0000256" key="1">
    <source>
        <dbReference type="SAM" id="MobiDB-lite"/>
    </source>
</evidence>
<organism evidence="2 3">
    <name type="scientific">Dendrobium catenatum</name>
    <dbReference type="NCBI Taxonomy" id="906689"/>
    <lineage>
        <taxon>Eukaryota</taxon>
        <taxon>Viridiplantae</taxon>
        <taxon>Streptophyta</taxon>
        <taxon>Embryophyta</taxon>
        <taxon>Tracheophyta</taxon>
        <taxon>Spermatophyta</taxon>
        <taxon>Magnoliopsida</taxon>
        <taxon>Liliopsida</taxon>
        <taxon>Asparagales</taxon>
        <taxon>Orchidaceae</taxon>
        <taxon>Epidendroideae</taxon>
        <taxon>Malaxideae</taxon>
        <taxon>Dendrobiinae</taxon>
        <taxon>Dendrobium</taxon>
    </lineage>
</organism>
<dbReference type="EMBL" id="KZ503722">
    <property type="protein sequence ID" value="PKU61920.1"/>
    <property type="molecule type" value="Genomic_DNA"/>
</dbReference>
<dbReference type="InterPro" id="IPR012438">
    <property type="entry name" value="DUF1639"/>
</dbReference>
<accession>A0A2I0VET6</accession>
<gene>
    <name evidence="2" type="ORF">MA16_Dca017253</name>
</gene>
<reference evidence="2 3" key="1">
    <citation type="journal article" date="2016" name="Sci. Rep.">
        <title>The Dendrobium catenatum Lindl. genome sequence provides insights into polysaccharide synthase, floral development and adaptive evolution.</title>
        <authorList>
            <person name="Zhang G.Q."/>
            <person name="Xu Q."/>
            <person name="Bian C."/>
            <person name="Tsai W.C."/>
            <person name="Yeh C.M."/>
            <person name="Liu K.W."/>
            <person name="Yoshida K."/>
            <person name="Zhang L.S."/>
            <person name="Chang S.B."/>
            <person name="Chen F."/>
            <person name="Shi Y."/>
            <person name="Su Y.Y."/>
            <person name="Zhang Y.Q."/>
            <person name="Chen L.J."/>
            <person name="Yin Y."/>
            <person name="Lin M."/>
            <person name="Huang H."/>
            <person name="Deng H."/>
            <person name="Wang Z.W."/>
            <person name="Zhu S.L."/>
            <person name="Zhao X."/>
            <person name="Deng C."/>
            <person name="Niu S.C."/>
            <person name="Huang J."/>
            <person name="Wang M."/>
            <person name="Liu G.H."/>
            <person name="Yang H.J."/>
            <person name="Xiao X.J."/>
            <person name="Hsiao Y.Y."/>
            <person name="Wu W.L."/>
            <person name="Chen Y.Y."/>
            <person name="Mitsuda N."/>
            <person name="Ohme-Takagi M."/>
            <person name="Luo Y.B."/>
            <person name="Van de Peer Y."/>
            <person name="Liu Z.J."/>
        </authorList>
    </citation>
    <scope>NUCLEOTIDE SEQUENCE [LARGE SCALE GENOMIC DNA]</scope>
    <source>
        <tissue evidence="2">The whole plant</tissue>
    </source>
</reference>
<feature type="region of interest" description="Disordered" evidence="1">
    <location>
        <begin position="139"/>
        <end position="162"/>
    </location>
</feature>
<dbReference type="OrthoDB" id="769821at2759"/>
<feature type="region of interest" description="Disordered" evidence="1">
    <location>
        <begin position="36"/>
        <end position="60"/>
    </location>
</feature>